<comment type="caution">
    <text evidence="14">The sequence shown here is derived from an EMBL/GenBank/DDBJ whole genome shotgun (WGS) entry which is preliminary data.</text>
</comment>
<dbReference type="EC" id="2.7.13.3" evidence="2"/>
<evidence type="ECO:0000259" key="13">
    <source>
        <dbReference type="Pfam" id="PF07730"/>
    </source>
</evidence>
<evidence type="ECO:0000256" key="5">
    <source>
        <dbReference type="ARBA" id="ARBA00022741"/>
    </source>
</evidence>
<keyword evidence="3" id="KW-0597">Phosphoprotein</keyword>
<feature type="chain" id="PRO_5045998048" description="histidine kinase" evidence="11">
    <location>
        <begin position="21"/>
        <end position="544"/>
    </location>
</feature>
<keyword evidence="7" id="KW-0067">ATP-binding</keyword>
<sequence>MRTLGPLLTVLAVCTAPVTAAVQSHGQGAVTAAVAVPLLAGAVWLSPRWPMAATGVPVALGLTAHTELLAPEFWPALAVFGFLAGRRTAAARPALWFFAGVAVAGLPLCVFVARELWAWPTQLLTLLLSVGLPWLLGRYLAQYAELIGTGWRLAEQMESSRRTAADRARLRERARIAGDMHDSLGHDLTLLAVRAGALQVDPALGPRQQEAAGELREAAAAATARLRDIIGVLREDGDEAPKGPVATPDSLAELVRGARDSGLTVTLEGDGAAAPHAREAAPPPEAAPTPEAPHPPEAAPTLEALPVMAARAAYRVVQEALTNAAKHAAGAEVRVRLTREGGEGSEGGVCTVGVTNGPPPGPALPGLASGGTGLVGLDERVRLAGGTLRAQPTPEGGFEVVAEVPVTGSGTAAPRAARAPLTTSARELARARRRVRRSLAQTVLGPLAAVAGILLLMIPVSLVSSSLSVLDKEDYAKLRPGTPRADVKAHLPLVTRDGPPDGAPRTPRGQECVYYSTGLNSADAYRLCFSGGTLAAKSVVGRDG</sequence>
<reference evidence="14 15" key="1">
    <citation type="submission" date="2023-05" db="EMBL/GenBank/DDBJ databases">
        <title>Streptantibioticus silvisoli sp. nov., acidotolerant actinomycetes 1 from pine litter.</title>
        <authorList>
            <person name="Swiecimska M."/>
            <person name="Golinska P."/>
            <person name="Sangal V."/>
            <person name="Wachnowicz B."/>
            <person name="Goodfellow M."/>
        </authorList>
    </citation>
    <scope>NUCLEOTIDE SEQUENCE [LARGE SCALE GENOMIC DNA]</scope>
    <source>
        <strain evidence="14 15">DSM 42109</strain>
    </source>
</reference>
<evidence type="ECO:0000256" key="8">
    <source>
        <dbReference type="ARBA" id="ARBA00023012"/>
    </source>
</evidence>
<evidence type="ECO:0000256" key="9">
    <source>
        <dbReference type="SAM" id="MobiDB-lite"/>
    </source>
</evidence>
<dbReference type="Gene3D" id="3.30.565.10">
    <property type="entry name" value="Histidine kinase-like ATPase, C-terminal domain"/>
    <property type="match status" value="1"/>
</dbReference>
<feature type="domain" description="Signal transduction histidine kinase subgroup 3 dimerisation and phosphoacceptor" evidence="13">
    <location>
        <begin position="172"/>
        <end position="236"/>
    </location>
</feature>
<dbReference type="PANTHER" id="PTHR24421">
    <property type="entry name" value="NITRATE/NITRITE SENSOR PROTEIN NARX-RELATED"/>
    <property type="match status" value="1"/>
</dbReference>
<feature type="domain" description="Histidine kinase/HSP90-like ATPase" evidence="12">
    <location>
        <begin position="311"/>
        <end position="407"/>
    </location>
</feature>
<feature type="compositionally biased region" description="Pro residues" evidence="9">
    <location>
        <begin position="281"/>
        <end position="298"/>
    </location>
</feature>
<evidence type="ECO:0000256" key="4">
    <source>
        <dbReference type="ARBA" id="ARBA00022679"/>
    </source>
</evidence>
<dbReference type="RefSeq" id="WP_274039470.1">
    <property type="nucleotide sequence ID" value="NZ_JANCPR020000057.1"/>
</dbReference>
<dbReference type="InterPro" id="IPR011712">
    <property type="entry name" value="Sig_transdc_His_kin_sub3_dim/P"/>
</dbReference>
<comment type="catalytic activity">
    <reaction evidence="1">
        <text>ATP + protein L-histidine = ADP + protein N-phospho-L-histidine.</text>
        <dbReference type="EC" id="2.7.13.3"/>
    </reaction>
</comment>
<feature type="transmembrane region" description="Helical" evidence="10">
    <location>
        <begin position="94"/>
        <end position="113"/>
    </location>
</feature>
<evidence type="ECO:0000256" key="11">
    <source>
        <dbReference type="SAM" id="SignalP"/>
    </source>
</evidence>
<evidence type="ECO:0000256" key="10">
    <source>
        <dbReference type="SAM" id="Phobius"/>
    </source>
</evidence>
<dbReference type="InterPro" id="IPR003594">
    <property type="entry name" value="HATPase_dom"/>
</dbReference>
<dbReference type="Pfam" id="PF07730">
    <property type="entry name" value="HisKA_3"/>
    <property type="match status" value="1"/>
</dbReference>
<keyword evidence="11" id="KW-0732">Signal</keyword>
<evidence type="ECO:0000313" key="15">
    <source>
        <dbReference type="Proteomes" id="UP001214441"/>
    </source>
</evidence>
<gene>
    <name evidence="14" type="ORF">NMN56_036785</name>
</gene>
<dbReference type="PANTHER" id="PTHR24421:SF10">
    <property type="entry name" value="NITRATE_NITRITE SENSOR PROTEIN NARQ"/>
    <property type="match status" value="1"/>
</dbReference>
<dbReference type="Proteomes" id="UP001214441">
    <property type="component" value="Unassembled WGS sequence"/>
</dbReference>
<keyword evidence="6 14" id="KW-0418">Kinase</keyword>
<evidence type="ECO:0000256" key="7">
    <source>
        <dbReference type="ARBA" id="ARBA00022840"/>
    </source>
</evidence>
<keyword evidence="4" id="KW-0808">Transferase</keyword>
<dbReference type="Gene3D" id="1.20.5.1930">
    <property type="match status" value="1"/>
</dbReference>
<dbReference type="InterPro" id="IPR050482">
    <property type="entry name" value="Sensor_HK_TwoCompSys"/>
</dbReference>
<feature type="signal peptide" evidence="11">
    <location>
        <begin position="1"/>
        <end position="20"/>
    </location>
</feature>
<dbReference type="SUPFAM" id="SSF55874">
    <property type="entry name" value="ATPase domain of HSP90 chaperone/DNA topoisomerase II/histidine kinase"/>
    <property type="match status" value="1"/>
</dbReference>
<evidence type="ECO:0000313" key="14">
    <source>
        <dbReference type="EMBL" id="MDJ1137415.1"/>
    </source>
</evidence>
<dbReference type="EMBL" id="JANCPR020000057">
    <property type="protein sequence ID" value="MDJ1137415.1"/>
    <property type="molecule type" value="Genomic_DNA"/>
</dbReference>
<organism evidence="14 15">
    <name type="scientific">Streptomyces iconiensis</name>
    <dbReference type="NCBI Taxonomy" id="1384038"/>
    <lineage>
        <taxon>Bacteria</taxon>
        <taxon>Bacillati</taxon>
        <taxon>Actinomycetota</taxon>
        <taxon>Actinomycetes</taxon>
        <taxon>Kitasatosporales</taxon>
        <taxon>Streptomycetaceae</taxon>
        <taxon>Streptomyces</taxon>
    </lineage>
</organism>
<feature type="transmembrane region" description="Helical" evidence="10">
    <location>
        <begin position="30"/>
        <end position="47"/>
    </location>
</feature>
<keyword evidence="5" id="KW-0547">Nucleotide-binding</keyword>
<evidence type="ECO:0000259" key="12">
    <source>
        <dbReference type="Pfam" id="PF02518"/>
    </source>
</evidence>
<dbReference type="GO" id="GO:0016301">
    <property type="term" value="F:kinase activity"/>
    <property type="evidence" value="ECO:0007669"/>
    <property type="project" value="UniProtKB-KW"/>
</dbReference>
<dbReference type="Pfam" id="PF02518">
    <property type="entry name" value="HATPase_c"/>
    <property type="match status" value="1"/>
</dbReference>
<evidence type="ECO:0000256" key="2">
    <source>
        <dbReference type="ARBA" id="ARBA00012438"/>
    </source>
</evidence>
<proteinExistence type="predicted"/>
<keyword evidence="10" id="KW-0472">Membrane</keyword>
<feature type="region of interest" description="Disordered" evidence="9">
    <location>
        <begin position="269"/>
        <end position="299"/>
    </location>
</feature>
<keyword evidence="10" id="KW-0812">Transmembrane</keyword>
<evidence type="ECO:0000256" key="6">
    <source>
        <dbReference type="ARBA" id="ARBA00022777"/>
    </source>
</evidence>
<feature type="transmembrane region" description="Helical" evidence="10">
    <location>
        <begin position="119"/>
        <end position="136"/>
    </location>
</feature>
<keyword evidence="15" id="KW-1185">Reference proteome</keyword>
<keyword evidence="10" id="KW-1133">Transmembrane helix</keyword>
<protein>
    <recommendedName>
        <fullName evidence="2">histidine kinase</fullName>
        <ecNumber evidence="2">2.7.13.3</ecNumber>
    </recommendedName>
</protein>
<evidence type="ECO:0000256" key="3">
    <source>
        <dbReference type="ARBA" id="ARBA00022553"/>
    </source>
</evidence>
<feature type="transmembrane region" description="Helical" evidence="10">
    <location>
        <begin position="439"/>
        <end position="462"/>
    </location>
</feature>
<evidence type="ECO:0000256" key="1">
    <source>
        <dbReference type="ARBA" id="ARBA00000085"/>
    </source>
</evidence>
<name>A0ABT7A7V7_9ACTN</name>
<dbReference type="InterPro" id="IPR036890">
    <property type="entry name" value="HATPase_C_sf"/>
</dbReference>
<keyword evidence="8" id="KW-0902">Two-component regulatory system</keyword>
<dbReference type="CDD" id="cd16917">
    <property type="entry name" value="HATPase_UhpB-NarQ-NarX-like"/>
    <property type="match status" value="1"/>
</dbReference>
<accession>A0ABT7A7V7</accession>